<comment type="caution">
    <text evidence="12">The sequence shown here is derived from an EMBL/GenBank/DDBJ whole genome shotgun (WGS) entry which is preliminary data.</text>
</comment>
<dbReference type="InterPro" id="IPR050992">
    <property type="entry name" value="CheZ_family_phosphatases"/>
</dbReference>
<comment type="subcellular location">
    <subcellularLocation>
        <location evidence="1 10">Cytoplasm</location>
    </subcellularLocation>
</comment>
<dbReference type="PIRSF" id="PIRSF002884">
    <property type="entry name" value="CheZ"/>
    <property type="match status" value="1"/>
</dbReference>
<evidence type="ECO:0000256" key="3">
    <source>
        <dbReference type="ARBA" id="ARBA00018484"/>
    </source>
</evidence>
<organism evidence="12 13">
    <name type="scientific">Marinobacterium aestuariivivens</name>
    <dbReference type="NCBI Taxonomy" id="1698799"/>
    <lineage>
        <taxon>Bacteria</taxon>
        <taxon>Pseudomonadati</taxon>
        <taxon>Pseudomonadota</taxon>
        <taxon>Gammaproteobacteria</taxon>
        <taxon>Oceanospirillales</taxon>
        <taxon>Oceanospirillaceae</taxon>
        <taxon>Marinobacterium</taxon>
    </lineage>
</organism>
<keyword evidence="13" id="KW-1185">Reference proteome</keyword>
<dbReference type="InterPro" id="IPR007439">
    <property type="entry name" value="Chemotax_Pase_CheZ"/>
</dbReference>
<dbReference type="Gene3D" id="1.10.287.500">
    <property type="entry name" value="Helix hairpin bin"/>
    <property type="match status" value="2"/>
</dbReference>
<evidence type="ECO:0000256" key="4">
    <source>
        <dbReference type="ARBA" id="ARBA00022490"/>
    </source>
</evidence>
<keyword evidence="6 10" id="KW-0283">Flagellar rotation</keyword>
<keyword evidence="8 10" id="KW-0904">Protein phosphatase</keyword>
<dbReference type="EMBL" id="JBHSWE010000001">
    <property type="protein sequence ID" value="MFC6669761.1"/>
    <property type="molecule type" value="Genomic_DNA"/>
</dbReference>
<protein>
    <recommendedName>
        <fullName evidence="3 10">Protein phosphatase CheZ</fullName>
        <ecNumber evidence="10">3.1.3.-</ecNumber>
    </recommendedName>
    <alternativeName>
        <fullName evidence="9 10">Chemotaxis protein CheZ</fullName>
    </alternativeName>
</protein>
<evidence type="ECO:0000256" key="2">
    <source>
        <dbReference type="ARBA" id="ARBA00005908"/>
    </source>
</evidence>
<comment type="function">
    <text evidence="10">Plays an important role in bacterial chemotaxis signal transduction pathway by accelerating the dephosphorylation of phosphorylated CheY (CheY-P).</text>
</comment>
<dbReference type="SUPFAM" id="SSF75708">
    <property type="entry name" value="Chemotaxis phosphatase CheZ"/>
    <property type="match status" value="1"/>
</dbReference>
<dbReference type="RefSeq" id="WP_379908296.1">
    <property type="nucleotide sequence ID" value="NZ_JBHSWE010000001.1"/>
</dbReference>
<evidence type="ECO:0000256" key="6">
    <source>
        <dbReference type="ARBA" id="ARBA00022779"/>
    </source>
</evidence>
<evidence type="ECO:0000256" key="10">
    <source>
        <dbReference type="PIRNR" id="PIRNR002884"/>
    </source>
</evidence>
<evidence type="ECO:0000256" key="11">
    <source>
        <dbReference type="SAM" id="MobiDB-lite"/>
    </source>
</evidence>
<sequence length="234" mass="25928">MADNQLNITTDSLEKLLQEKARELVQVLEFGDLPQAMELISELQQARHNAFYHEVGYLTRGLHEAIKSFSSDIGVPPERQDQLSAMSDASERLDYVIQLTEQSAHDTLDRVDRTLELVDRIAREPGASALSPLLEQVRGELTEILVGQGFQDITGQLIRRVIHLLTQVENHLVKLMEMAAKVDRLSGVRSDEVRPPVAAADPERAEGPQLKAGDGTGVARNQDDVDELLSSLGF</sequence>
<gene>
    <name evidence="12" type="ORF">ACFQDL_06420</name>
</gene>
<evidence type="ECO:0000256" key="9">
    <source>
        <dbReference type="ARBA" id="ARBA00029599"/>
    </source>
</evidence>
<evidence type="ECO:0000313" key="12">
    <source>
        <dbReference type="EMBL" id="MFC6669761.1"/>
    </source>
</evidence>
<keyword evidence="7 10" id="KW-0378">Hydrolase</keyword>
<comment type="subunit">
    <text evidence="10">Homodimer.</text>
</comment>
<dbReference type="PANTHER" id="PTHR43693:SF1">
    <property type="entry name" value="PROTEIN PHOSPHATASE CHEZ"/>
    <property type="match status" value="1"/>
</dbReference>
<name>A0ABW1ZX30_9GAMM</name>
<evidence type="ECO:0000256" key="1">
    <source>
        <dbReference type="ARBA" id="ARBA00004496"/>
    </source>
</evidence>
<evidence type="ECO:0000256" key="5">
    <source>
        <dbReference type="ARBA" id="ARBA00022500"/>
    </source>
</evidence>
<keyword evidence="4 10" id="KW-0963">Cytoplasm</keyword>
<reference evidence="13" key="1">
    <citation type="journal article" date="2019" name="Int. J. Syst. Evol. Microbiol.">
        <title>The Global Catalogue of Microorganisms (GCM) 10K type strain sequencing project: providing services to taxonomists for standard genome sequencing and annotation.</title>
        <authorList>
            <consortium name="The Broad Institute Genomics Platform"/>
            <consortium name="The Broad Institute Genome Sequencing Center for Infectious Disease"/>
            <person name="Wu L."/>
            <person name="Ma J."/>
        </authorList>
    </citation>
    <scope>NUCLEOTIDE SEQUENCE [LARGE SCALE GENOMIC DNA]</scope>
    <source>
        <strain evidence="13">NBRC 111756</strain>
    </source>
</reference>
<keyword evidence="5 10" id="KW-0145">Chemotaxis</keyword>
<evidence type="ECO:0000256" key="8">
    <source>
        <dbReference type="ARBA" id="ARBA00022912"/>
    </source>
</evidence>
<dbReference type="Proteomes" id="UP001596422">
    <property type="component" value="Unassembled WGS sequence"/>
</dbReference>
<dbReference type="Pfam" id="PF04344">
    <property type="entry name" value="CheZ"/>
    <property type="match status" value="2"/>
</dbReference>
<proteinExistence type="inferred from homology"/>
<evidence type="ECO:0000313" key="13">
    <source>
        <dbReference type="Proteomes" id="UP001596422"/>
    </source>
</evidence>
<evidence type="ECO:0000256" key="7">
    <source>
        <dbReference type="ARBA" id="ARBA00022801"/>
    </source>
</evidence>
<dbReference type="GO" id="GO:0016787">
    <property type="term" value="F:hydrolase activity"/>
    <property type="evidence" value="ECO:0007669"/>
    <property type="project" value="UniProtKB-KW"/>
</dbReference>
<accession>A0ABW1ZX30</accession>
<dbReference type="PANTHER" id="PTHR43693">
    <property type="entry name" value="PROTEIN PHOSPHATASE CHEZ"/>
    <property type="match status" value="1"/>
</dbReference>
<dbReference type="EC" id="3.1.3.-" evidence="10"/>
<comment type="similarity">
    <text evidence="2 10">Belongs to the CheZ family.</text>
</comment>
<feature type="region of interest" description="Disordered" evidence="11">
    <location>
        <begin position="186"/>
        <end position="221"/>
    </location>
</feature>